<evidence type="ECO:0000313" key="1">
    <source>
        <dbReference type="EMBL" id="KAF0773447.1"/>
    </source>
</evidence>
<dbReference type="AlphaFoldDB" id="A0A6G0ZPN7"/>
<gene>
    <name evidence="1" type="ORF">FWK35_00002383</name>
</gene>
<accession>A0A6G0ZPN7</accession>
<dbReference type="EMBL" id="VUJU01000060">
    <property type="protein sequence ID" value="KAF0773447.1"/>
    <property type="molecule type" value="Genomic_DNA"/>
</dbReference>
<comment type="caution">
    <text evidence="1">The sequence shown here is derived from an EMBL/GenBank/DDBJ whole genome shotgun (WGS) entry which is preliminary data.</text>
</comment>
<name>A0A6G0ZPN7_APHCR</name>
<proteinExistence type="predicted"/>
<sequence>MVVMKEFKNLRVTLNNKNIMHDEINVRLKPAANRCYRCCYFAIRNLLKSKTISKKCLRKTEENLTCMCHLVQN</sequence>
<evidence type="ECO:0000313" key="2">
    <source>
        <dbReference type="Proteomes" id="UP000478052"/>
    </source>
</evidence>
<keyword evidence="2" id="KW-1185">Reference proteome</keyword>
<dbReference type="Proteomes" id="UP000478052">
    <property type="component" value="Unassembled WGS sequence"/>
</dbReference>
<protein>
    <submittedName>
        <fullName evidence="1">Retrovirus-related Pol polyprotein from type-1 retrotransposable element R2</fullName>
    </submittedName>
</protein>
<reference evidence="1 2" key="1">
    <citation type="submission" date="2019-08" db="EMBL/GenBank/DDBJ databases">
        <title>Whole genome of Aphis craccivora.</title>
        <authorList>
            <person name="Voronova N.V."/>
            <person name="Shulinski R.S."/>
            <person name="Bandarenka Y.V."/>
            <person name="Zhorov D.G."/>
            <person name="Warner D."/>
        </authorList>
    </citation>
    <scope>NUCLEOTIDE SEQUENCE [LARGE SCALE GENOMIC DNA]</scope>
    <source>
        <strain evidence="1">180601</strain>
        <tissue evidence="1">Whole Body</tissue>
    </source>
</reference>
<organism evidence="1 2">
    <name type="scientific">Aphis craccivora</name>
    <name type="common">Cowpea aphid</name>
    <dbReference type="NCBI Taxonomy" id="307492"/>
    <lineage>
        <taxon>Eukaryota</taxon>
        <taxon>Metazoa</taxon>
        <taxon>Ecdysozoa</taxon>
        <taxon>Arthropoda</taxon>
        <taxon>Hexapoda</taxon>
        <taxon>Insecta</taxon>
        <taxon>Pterygota</taxon>
        <taxon>Neoptera</taxon>
        <taxon>Paraneoptera</taxon>
        <taxon>Hemiptera</taxon>
        <taxon>Sternorrhyncha</taxon>
        <taxon>Aphidomorpha</taxon>
        <taxon>Aphidoidea</taxon>
        <taxon>Aphididae</taxon>
        <taxon>Aphidini</taxon>
        <taxon>Aphis</taxon>
        <taxon>Aphis</taxon>
    </lineage>
</organism>